<feature type="signal peptide" evidence="1">
    <location>
        <begin position="1"/>
        <end position="23"/>
    </location>
</feature>
<dbReference type="RefSeq" id="WP_273669305.1">
    <property type="nucleotide sequence ID" value="NZ_JAQQXR010000001.1"/>
</dbReference>
<dbReference type="Proteomes" id="UP001221208">
    <property type="component" value="Unassembled WGS sequence"/>
</dbReference>
<accession>A0ABT5JVC1</accession>
<keyword evidence="1" id="KW-0732">Signal</keyword>
<protein>
    <submittedName>
        <fullName evidence="2">TorF family putative porin</fullName>
    </submittedName>
</protein>
<reference evidence="2 3" key="1">
    <citation type="submission" date="2022-10" db="EMBL/GenBank/DDBJ databases">
        <title>Janthinobacterium sp. hw3 Genome sequencing.</title>
        <authorList>
            <person name="Park S."/>
        </authorList>
    </citation>
    <scope>NUCLEOTIDE SEQUENCE [LARGE SCALE GENOMIC DNA]</scope>
    <source>
        <strain evidence="3">hw3</strain>
    </source>
</reference>
<dbReference type="NCBIfam" id="TIGR02001">
    <property type="entry name" value="gcw_chp"/>
    <property type="match status" value="1"/>
</dbReference>
<comment type="caution">
    <text evidence="2">The sequence shown here is derived from an EMBL/GenBank/DDBJ whole genome shotgun (WGS) entry which is preliminary data.</text>
</comment>
<keyword evidence="3" id="KW-1185">Reference proteome</keyword>
<proteinExistence type="predicted"/>
<name>A0ABT5JVC1_9BURK</name>
<sequence length="264" mass="27969">MHQFAKQFMTPLCLSLCGFAAQAQDAADKAAEAAAPLTANVSVVSQYISRGFRQSWGKPALQGGVDYAHPSGFSLGTWLSTVSDRYLENATVEWDVYGGYAGTLDNVGYNATLYYYKYPGAAYGPTAIKYDYGELSAGLSYKILYAKYNYTVSKDFFGIQGARGTGYLDIGANVDLGAGYTLNLHAGNGRVAGAGNAIWNWRDVKVGVAKVFDGGWTVAAAYTKAKGASNAYDAYTLGIPNASGALDISNPAAATVVFSLTKTF</sequence>
<dbReference type="Pfam" id="PF09694">
    <property type="entry name" value="Gcw_chp"/>
    <property type="match status" value="1"/>
</dbReference>
<evidence type="ECO:0000313" key="2">
    <source>
        <dbReference type="EMBL" id="MDC8756669.1"/>
    </source>
</evidence>
<evidence type="ECO:0000313" key="3">
    <source>
        <dbReference type="Proteomes" id="UP001221208"/>
    </source>
</evidence>
<feature type="chain" id="PRO_5046664706" evidence="1">
    <location>
        <begin position="24"/>
        <end position="264"/>
    </location>
</feature>
<organism evidence="2 3">
    <name type="scientific">Janthinobacterium fluminis</name>
    <dbReference type="NCBI Taxonomy" id="2987524"/>
    <lineage>
        <taxon>Bacteria</taxon>
        <taxon>Pseudomonadati</taxon>
        <taxon>Pseudomonadota</taxon>
        <taxon>Betaproteobacteria</taxon>
        <taxon>Burkholderiales</taxon>
        <taxon>Oxalobacteraceae</taxon>
        <taxon>Janthinobacterium</taxon>
    </lineage>
</organism>
<gene>
    <name evidence="2" type="ORF">OIK44_03590</name>
</gene>
<evidence type="ECO:0000256" key="1">
    <source>
        <dbReference type="SAM" id="SignalP"/>
    </source>
</evidence>
<dbReference type="EMBL" id="JAQQXR010000001">
    <property type="protein sequence ID" value="MDC8756669.1"/>
    <property type="molecule type" value="Genomic_DNA"/>
</dbReference>
<dbReference type="InterPro" id="IPR010239">
    <property type="entry name" value="CHP02001"/>
</dbReference>